<feature type="transmembrane region" description="Helical" evidence="6">
    <location>
        <begin position="321"/>
        <end position="342"/>
    </location>
</feature>
<gene>
    <name evidence="7" type="ORF">JX265_004799</name>
</gene>
<comment type="caution">
    <text evidence="7">The sequence shown here is derived from an EMBL/GenBank/DDBJ whole genome shotgun (WGS) entry which is preliminary data.</text>
</comment>
<feature type="region of interest" description="Disordered" evidence="5">
    <location>
        <begin position="32"/>
        <end position="65"/>
    </location>
</feature>
<keyword evidence="8" id="KW-1185">Reference proteome</keyword>
<evidence type="ECO:0000256" key="2">
    <source>
        <dbReference type="ARBA" id="ARBA00023239"/>
    </source>
</evidence>
<keyword evidence="6" id="KW-0812">Transmembrane</keyword>
<evidence type="ECO:0000256" key="6">
    <source>
        <dbReference type="SAM" id="Phobius"/>
    </source>
</evidence>
<feature type="compositionally biased region" description="Pro residues" evidence="5">
    <location>
        <begin position="130"/>
        <end position="143"/>
    </location>
</feature>
<dbReference type="EC" id="4.3.2.9" evidence="1"/>
<feature type="compositionally biased region" description="Basic and acidic residues" evidence="5">
    <location>
        <begin position="151"/>
        <end position="164"/>
    </location>
</feature>
<feature type="binding site" evidence="4">
    <location>
        <begin position="71"/>
        <end position="76"/>
    </location>
    <ligand>
        <name>substrate</name>
    </ligand>
</feature>
<evidence type="ECO:0000256" key="5">
    <source>
        <dbReference type="SAM" id="MobiDB-lite"/>
    </source>
</evidence>
<dbReference type="EMBL" id="JAFIMR010000009">
    <property type="protein sequence ID" value="KAI1874591.1"/>
    <property type="molecule type" value="Genomic_DNA"/>
</dbReference>
<dbReference type="InterPro" id="IPR017939">
    <property type="entry name" value="G-Glutamylcylcotransferase"/>
</dbReference>
<proteinExistence type="predicted"/>
<keyword evidence="6" id="KW-0472">Membrane</keyword>
<organism evidence="7 8">
    <name type="scientific">Neoarthrinium moseri</name>
    <dbReference type="NCBI Taxonomy" id="1658444"/>
    <lineage>
        <taxon>Eukaryota</taxon>
        <taxon>Fungi</taxon>
        <taxon>Dikarya</taxon>
        <taxon>Ascomycota</taxon>
        <taxon>Pezizomycotina</taxon>
        <taxon>Sordariomycetes</taxon>
        <taxon>Xylariomycetidae</taxon>
        <taxon>Amphisphaeriales</taxon>
        <taxon>Apiosporaceae</taxon>
        <taxon>Neoarthrinium</taxon>
    </lineage>
</organism>
<evidence type="ECO:0000256" key="4">
    <source>
        <dbReference type="PIRSR" id="PIRSR617939-2"/>
    </source>
</evidence>
<keyword evidence="6" id="KW-1133">Transmembrane helix</keyword>
<reference evidence="7" key="1">
    <citation type="submission" date="2021-03" db="EMBL/GenBank/DDBJ databases">
        <title>Revisited historic fungal species revealed as producer of novel bioactive compounds through whole genome sequencing and comparative genomics.</title>
        <authorList>
            <person name="Vignolle G.A."/>
            <person name="Hochenegger N."/>
            <person name="Mach R.L."/>
            <person name="Mach-Aigner A.R."/>
            <person name="Javad Rahimi M."/>
            <person name="Salim K.A."/>
            <person name="Chan C.M."/>
            <person name="Lim L.B.L."/>
            <person name="Cai F."/>
            <person name="Druzhinina I.S."/>
            <person name="U'Ren J.M."/>
            <person name="Derntl C."/>
        </authorList>
    </citation>
    <scope>NUCLEOTIDE SEQUENCE</scope>
    <source>
        <strain evidence="7">TUCIM 5799</strain>
    </source>
</reference>
<dbReference type="Gene3D" id="3.10.490.10">
    <property type="entry name" value="Gamma-glutamyl cyclotransferase-like"/>
    <property type="match status" value="1"/>
</dbReference>
<dbReference type="Proteomes" id="UP000829685">
    <property type="component" value="Unassembled WGS sequence"/>
</dbReference>
<evidence type="ECO:0000313" key="7">
    <source>
        <dbReference type="EMBL" id="KAI1874591.1"/>
    </source>
</evidence>
<feature type="active site" description="Proton acceptor" evidence="3">
    <location>
        <position position="205"/>
    </location>
</feature>
<dbReference type="GO" id="GO:0003839">
    <property type="term" value="F:gamma-glutamylcyclotransferase activity"/>
    <property type="evidence" value="ECO:0007669"/>
    <property type="project" value="UniProtKB-EC"/>
</dbReference>
<evidence type="ECO:0000313" key="8">
    <source>
        <dbReference type="Proteomes" id="UP000829685"/>
    </source>
</evidence>
<feature type="binding site" evidence="4">
    <location>
        <position position="282"/>
    </location>
    <ligand>
        <name>substrate</name>
    </ligand>
</feature>
<keyword evidence="2" id="KW-0456">Lyase</keyword>
<protein>
    <recommendedName>
        <fullName evidence="1">gamma-glutamylcyclotransferase</fullName>
        <ecNumber evidence="1">4.3.2.9</ecNumber>
    </recommendedName>
</protein>
<feature type="transmembrane region" description="Helical" evidence="6">
    <location>
        <begin position="348"/>
        <end position="367"/>
    </location>
</feature>
<sequence>MATPARGEARDAYRCQTQICLSRIWQSLTAKEDPAQPTYPPISSIPRTSPERLAQASPDNDADDSASTKLYLAYGSNLSAQTFLGVRGIRPISSINVSAPAFDLTFDLAGLPYREPCFANTAPRKNVPKLPLPGDPPTKPPIDLPLSYSDYDGKPRTAGEKEPGPEDPAVSFPALPIRRPTWSKGLYGVVYEVTAADYAKIVQTEGGGASYLDVQTLCVALPPAVHVPEQPPIPELRPFLAHTLYAPRLPVEDEPPADQWWRRLATPVRRPEADYAQPSPRYLGLLREGAAQHHLPFEYQAYLERLEAYTITTRRQLLGRWVFMLLWALPLLLILGLGKVFADGDGKVPRWLALYSGAVFNLMWISYDGVFKKHFGDGERTMEDDDDDGDARDTSGRSWWQTGSASLGEKNMLLGDW</sequence>
<evidence type="ECO:0000256" key="3">
    <source>
        <dbReference type="PIRSR" id="PIRSR617939-1"/>
    </source>
</evidence>
<dbReference type="AlphaFoldDB" id="A0A9P9WPW1"/>
<feature type="region of interest" description="Disordered" evidence="5">
    <location>
        <begin position="124"/>
        <end position="172"/>
    </location>
</feature>
<name>A0A9P9WPW1_9PEZI</name>
<dbReference type="PANTHER" id="PTHR12935:SF0">
    <property type="entry name" value="GAMMA-GLUTAMYLCYCLOTRANSFERASE"/>
    <property type="match status" value="1"/>
</dbReference>
<accession>A0A9P9WPW1</accession>
<dbReference type="PANTHER" id="PTHR12935">
    <property type="entry name" value="GAMMA-GLUTAMYLCYCLOTRANSFERASE"/>
    <property type="match status" value="1"/>
</dbReference>
<evidence type="ECO:0000256" key="1">
    <source>
        <dbReference type="ARBA" id="ARBA00012346"/>
    </source>
</evidence>